<dbReference type="RefSeq" id="WP_069974818.1">
    <property type="nucleotide sequence ID" value="NZ_CP017269.1"/>
</dbReference>
<dbReference type="STRING" id="1424294.Gferi_06535"/>
<organism evidence="7 8">
    <name type="scientific">Geosporobacter ferrireducens</name>
    <dbReference type="NCBI Taxonomy" id="1424294"/>
    <lineage>
        <taxon>Bacteria</taxon>
        <taxon>Bacillati</taxon>
        <taxon>Bacillota</taxon>
        <taxon>Clostridia</taxon>
        <taxon>Peptostreptococcales</taxon>
        <taxon>Thermotaleaceae</taxon>
        <taxon>Geosporobacter</taxon>
    </lineage>
</organism>
<dbReference type="InterPro" id="IPR002197">
    <property type="entry name" value="HTH_Fis"/>
</dbReference>
<dbReference type="PROSITE" id="PS00688">
    <property type="entry name" value="SIGMA54_INTERACT_3"/>
    <property type="match status" value="1"/>
</dbReference>
<evidence type="ECO:0000256" key="2">
    <source>
        <dbReference type="ARBA" id="ARBA00022840"/>
    </source>
</evidence>
<sequence>MTRSRKDFLSDMEYIDGITIIDTSGNILFSVKFNPRFHPEIIHEDAIIGKKLYEVFQGITKENSTLIKAMELGKPIHKKRQSFQDIHGAIIETTNTSLPIKGNGTILGAIELSKDITRYKHRLNQDIEMDTLLFTHRNFFKEQFLPDKARYVLDDIISKNPKIKEIKYYIQRIADGTSPVFIYGETGTGKELFAHAIHNSGKRSQGPFIAQNCAAIPENLLESILFGTTKGSFTGACDNMGLFELAEGGTLFLDEINSMPLNLQAKLLRVLQDGYIRRLGDIKERKVNVRVISASNLSPKKCLQENQLRQDIYYRLSVLAIHVPPLRERKEDIELLLNYFINKYNNSIHRKIQNVSKEVYQFFLDYHWPGNVRELEHLIEYAMNMLDPSEDTIELEHIEQKIVEIREEDSDAPVNIQPLKDAITEVEKKLIQQAIHTTRGNVSEASRLLKIPRQTLQRKINLYGPF</sequence>
<dbReference type="PANTHER" id="PTHR32071">
    <property type="entry name" value="TRANSCRIPTIONAL REGULATORY PROTEIN"/>
    <property type="match status" value="1"/>
</dbReference>
<dbReference type="GO" id="GO:0005524">
    <property type="term" value="F:ATP binding"/>
    <property type="evidence" value="ECO:0007669"/>
    <property type="project" value="UniProtKB-KW"/>
</dbReference>
<dbReference type="InterPro" id="IPR025662">
    <property type="entry name" value="Sigma_54_int_dom_ATP-bd_1"/>
</dbReference>
<keyword evidence="1" id="KW-0547">Nucleotide-binding</keyword>
<evidence type="ECO:0000313" key="8">
    <source>
        <dbReference type="Proteomes" id="UP000095743"/>
    </source>
</evidence>
<name>A0A1D8GEB0_9FIRM</name>
<dbReference type="FunFam" id="3.40.50.300:FF:000006">
    <property type="entry name" value="DNA-binding transcriptional regulator NtrC"/>
    <property type="match status" value="1"/>
</dbReference>
<dbReference type="InterPro" id="IPR025943">
    <property type="entry name" value="Sigma_54_int_dom_ATP-bd_2"/>
</dbReference>
<dbReference type="InterPro" id="IPR009057">
    <property type="entry name" value="Homeodomain-like_sf"/>
</dbReference>
<protein>
    <submittedName>
        <fullName evidence="7">Sigma-54-dependent Fis family transcriptional regulator</fullName>
    </submittedName>
</protein>
<dbReference type="InterPro" id="IPR003593">
    <property type="entry name" value="AAA+_ATPase"/>
</dbReference>
<evidence type="ECO:0000256" key="4">
    <source>
        <dbReference type="ARBA" id="ARBA00023125"/>
    </source>
</evidence>
<dbReference type="Pfam" id="PF02954">
    <property type="entry name" value="HTH_8"/>
    <property type="match status" value="1"/>
</dbReference>
<keyword evidence="5" id="KW-0804">Transcription</keyword>
<dbReference type="PROSITE" id="PS50045">
    <property type="entry name" value="SIGMA54_INTERACT_4"/>
    <property type="match status" value="1"/>
</dbReference>
<dbReference type="AlphaFoldDB" id="A0A1D8GEB0"/>
<dbReference type="InterPro" id="IPR058031">
    <property type="entry name" value="AAA_lid_NorR"/>
</dbReference>
<feature type="domain" description="Sigma-54 factor interaction" evidence="6">
    <location>
        <begin position="156"/>
        <end position="384"/>
    </location>
</feature>
<dbReference type="OrthoDB" id="9803970at2"/>
<dbReference type="GO" id="GO:0043565">
    <property type="term" value="F:sequence-specific DNA binding"/>
    <property type="evidence" value="ECO:0007669"/>
    <property type="project" value="InterPro"/>
</dbReference>
<gene>
    <name evidence="7" type="ORF">Gferi_06535</name>
</gene>
<dbReference type="Gene3D" id="3.30.450.20">
    <property type="entry name" value="PAS domain"/>
    <property type="match status" value="1"/>
</dbReference>
<dbReference type="Proteomes" id="UP000095743">
    <property type="component" value="Chromosome"/>
</dbReference>
<keyword evidence="8" id="KW-1185">Reference proteome</keyword>
<dbReference type="CDD" id="cd00009">
    <property type="entry name" value="AAA"/>
    <property type="match status" value="1"/>
</dbReference>
<keyword evidence="4" id="KW-0238">DNA-binding</keyword>
<dbReference type="PROSITE" id="PS00676">
    <property type="entry name" value="SIGMA54_INTERACT_2"/>
    <property type="match status" value="1"/>
</dbReference>
<proteinExistence type="predicted"/>
<dbReference type="InterPro" id="IPR027417">
    <property type="entry name" value="P-loop_NTPase"/>
</dbReference>
<evidence type="ECO:0000256" key="1">
    <source>
        <dbReference type="ARBA" id="ARBA00022741"/>
    </source>
</evidence>
<evidence type="ECO:0000313" key="7">
    <source>
        <dbReference type="EMBL" id="AOT69252.1"/>
    </source>
</evidence>
<dbReference type="SMART" id="SM00382">
    <property type="entry name" value="AAA"/>
    <property type="match status" value="1"/>
</dbReference>
<dbReference type="Pfam" id="PF00158">
    <property type="entry name" value="Sigma54_activat"/>
    <property type="match status" value="1"/>
</dbReference>
<dbReference type="PROSITE" id="PS00675">
    <property type="entry name" value="SIGMA54_INTERACT_1"/>
    <property type="match status" value="1"/>
</dbReference>
<evidence type="ECO:0000256" key="3">
    <source>
        <dbReference type="ARBA" id="ARBA00023015"/>
    </source>
</evidence>
<accession>A0A1D8GEB0</accession>
<dbReference type="Gene3D" id="3.40.50.300">
    <property type="entry name" value="P-loop containing nucleotide triphosphate hydrolases"/>
    <property type="match status" value="1"/>
</dbReference>
<dbReference type="KEGG" id="gfe:Gferi_06535"/>
<evidence type="ECO:0000256" key="5">
    <source>
        <dbReference type="ARBA" id="ARBA00023163"/>
    </source>
</evidence>
<dbReference type="Pfam" id="PF25601">
    <property type="entry name" value="AAA_lid_14"/>
    <property type="match status" value="1"/>
</dbReference>
<evidence type="ECO:0000259" key="6">
    <source>
        <dbReference type="PROSITE" id="PS50045"/>
    </source>
</evidence>
<keyword evidence="3" id="KW-0805">Transcription regulation</keyword>
<dbReference type="InterPro" id="IPR025944">
    <property type="entry name" value="Sigma_54_int_dom_CS"/>
</dbReference>
<dbReference type="Gene3D" id="1.10.10.60">
    <property type="entry name" value="Homeodomain-like"/>
    <property type="match status" value="1"/>
</dbReference>
<keyword evidence="2" id="KW-0067">ATP-binding</keyword>
<dbReference type="Gene3D" id="1.10.8.60">
    <property type="match status" value="1"/>
</dbReference>
<dbReference type="SUPFAM" id="SSF52540">
    <property type="entry name" value="P-loop containing nucleoside triphosphate hydrolases"/>
    <property type="match status" value="1"/>
</dbReference>
<dbReference type="InterPro" id="IPR002078">
    <property type="entry name" value="Sigma_54_int"/>
</dbReference>
<dbReference type="EMBL" id="CP017269">
    <property type="protein sequence ID" value="AOT69252.1"/>
    <property type="molecule type" value="Genomic_DNA"/>
</dbReference>
<dbReference type="SUPFAM" id="SSF46689">
    <property type="entry name" value="Homeodomain-like"/>
    <property type="match status" value="1"/>
</dbReference>
<dbReference type="PANTHER" id="PTHR32071:SF74">
    <property type="entry name" value="TRANSCRIPTIONAL ACTIVATOR ROCR"/>
    <property type="match status" value="1"/>
</dbReference>
<reference evidence="7 8" key="1">
    <citation type="submission" date="2016-09" db="EMBL/GenBank/DDBJ databases">
        <title>Genomic analysis reveals versatility of anaerobic energy metabolism of Geosporobacter ferrireducens IRF9 of phylum Firmicutes.</title>
        <authorList>
            <person name="Kim S.-J."/>
        </authorList>
    </citation>
    <scope>NUCLEOTIDE SEQUENCE [LARGE SCALE GENOMIC DNA]</scope>
    <source>
        <strain evidence="7 8">IRF9</strain>
    </source>
</reference>
<dbReference type="PRINTS" id="PR01590">
    <property type="entry name" value="HTHFIS"/>
</dbReference>
<dbReference type="GO" id="GO:0006355">
    <property type="term" value="P:regulation of DNA-templated transcription"/>
    <property type="evidence" value="ECO:0007669"/>
    <property type="project" value="InterPro"/>
</dbReference>